<accession>A0A936F2H6</accession>
<evidence type="ECO:0000256" key="2">
    <source>
        <dbReference type="ARBA" id="ARBA00022475"/>
    </source>
</evidence>
<reference evidence="8 9" key="1">
    <citation type="submission" date="2020-10" db="EMBL/GenBank/DDBJ databases">
        <title>Connecting structure to function with the recovery of over 1000 high-quality activated sludge metagenome-assembled genomes encoding full-length rRNA genes using long-read sequencing.</title>
        <authorList>
            <person name="Singleton C.M."/>
            <person name="Petriglieri F."/>
            <person name="Kristensen J.M."/>
            <person name="Kirkegaard R.H."/>
            <person name="Michaelsen T.Y."/>
            <person name="Andersen M.H."/>
            <person name="Karst S.M."/>
            <person name="Dueholm M.S."/>
            <person name="Nielsen P.H."/>
            <person name="Albertsen M."/>
        </authorList>
    </citation>
    <scope>NUCLEOTIDE SEQUENCE [LARGE SCALE GENOMIC DNA]</scope>
    <source>
        <strain evidence="8">OdNE_18-Q3-R46-58_MAXAC.008</strain>
    </source>
</reference>
<evidence type="ECO:0000256" key="3">
    <source>
        <dbReference type="ARBA" id="ARBA00022519"/>
    </source>
</evidence>
<proteinExistence type="predicted"/>
<dbReference type="GO" id="GO:0005886">
    <property type="term" value="C:plasma membrane"/>
    <property type="evidence" value="ECO:0007669"/>
    <property type="project" value="UniProtKB-SubCell"/>
</dbReference>
<comment type="caution">
    <text evidence="8">The sequence shown here is derived from an EMBL/GenBank/DDBJ whole genome shotgun (WGS) entry which is preliminary data.</text>
</comment>
<dbReference type="GO" id="GO:0016746">
    <property type="term" value="F:acyltransferase activity"/>
    <property type="evidence" value="ECO:0007669"/>
    <property type="project" value="UniProtKB-KW"/>
</dbReference>
<evidence type="ECO:0000313" key="8">
    <source>
        <dbReference type="EMBL" id="MBK8572425.1"/>
    </source>
</evidence>
<dbReference type="PANTHER" id="PTHR30606">
    <property type="entry name" value="LIPID A BIOSYNTHESIS LAUROYL ACYLTRANSFERASE"/>
    <property type="match status" value="1"/>
</dbReference>
<dbReference type="Proteomes" id="UP000709959">
    <property type="component" value="Unassembled WGS sequence"/>
</dbReference>
<dbReference type="AlphaFoldDB" id="A0A936F2H6"/>
<evidence type="ECO:0000313" key="9">
    <source>
        <dbReference type="Proteomes" id="UP000709959"/>
    </source>
</evidence>
<dbReference type="Pfam" id="PF03279">
    <property type="entry name" value="Lip_A_acyltrans"/>
    <property type="match status" value="1"/>
</dbReference>
<evidence type="ECO:0000256" key="7">
    <source>
        <dbReference type="SAM" id="MobiDB-lite"/>
    </source>
</evidence>
<dbReference type="GO" id="GO:0009247">
    <property type="term" value="P:glycolipid biosynthetic process"/>
    <property type="evidence" value="ECO:0007669"/>
    <property type="project" value="UniProtKB-ARBA"/>
</dbReference>
<dbReference type="EMBL" id="JADKCH010000005">
    <property type="protein sequence ID" value="MBK8572425.1"/>
    <property type="molecule type" value="Genomic_DNA"/>
</dbReference>
<keyword evidence="6 8" id="KW-0012">Acyltransferase</keyword>
<evidence type="ECO:0000256" key="6">
    <source>
        <dbReference type="ARBA" id="ARBA00023315"/>
    </source>
</evidence>
<dbReference type="CDD" id="cd07984">
    <property type="entry name" value="LPLAT_LABLAT-like"/>
    <property type="match status" value="1"/>
</dbReference>
<dbReference type="PIRSF" id="PIRSF026649">
    <property type="entry name" value="MsbB"/>
    <property type="match status" value="1"/>
</dbReference>
<evidence type="ECO:0000256" key="1">
    <source>
        <dbReference type="ARBA" id="ARBA00004533"/>
    </source>
</evidence>
<keyword evidence="4" id="KW-0808">Transferase</keyword>
<dbReference type="PANTHER" id="PTHR30606:SF10">
    <property type="entry name" value="PHOSPHATIDYLINOSITOL MANNOSIDE ACYLTRANSFERASE"/>
    <property type="match status" value="1"/>
</dbReference>
<gene>
    <name evidence="8" type="ORF">IPN91_07185</name>
</gene>
<protein>
    <submittedName>
        <fullName evidence="8">Lysophospholipid acyltransferase family protein</fullName>
    </submittedName>
</protein>
<keyword evidence="5" id="KW-0472">Membrane</keyword>
<evidence type="ECO:0000256" key="4">
    <source>
        <dbReference type="ARBA" id="ARBA00022679"/>
    </source>
</evidence>
<organism evidence="8 9">
    <name type="scientific">Candidatus Geothrix odensensis</name>
    <dbReference type="NCBI Taxonomy" id="2954440"/>
    <lineage>
        <taxon>Bacteria</taxon>
        <taxon>Pseudomonadati</taxon>
        <taxon>Acidobacteriota</taxon>
        <taxon>Holophagae</taxon>
        <taxon>Holophagales</taxon>
        <taxon>Holophagaceae</taxon>
        <taxon>Geothrix</taxon>
    </lineage>
</organism>
<keyword evidence="3" id="KW-0997">Cell inner membrane</keyword>
<comment type="subcellular location">
    <subcellularLocation>
        <location evidence="1">Cell inner membrane</location>
    </subcellularLocation>
</comment>
<evidence type="ECO:0000256" key="5">
    <source>
        <dbReference type="ARBA" id="ARBA00023136"/>
    </source>
</evidence>
<sequence>MADLTPTPAPTLRHRLEYGAFRLLDGVLGRLPWATVQALGEAAGTLFYLVDPRHRRIVRENMRFAELGLTEAETRAMAKACFRHFGSLFISLLRLRHATPEELDRWIKVEGLEHFDAAQATGKGFIQLTGHYGNWEAVALAQSRHGRTIDAIGRELDNPLLEPISLGFRTRFGNRVILKDGAMRETLRSLKAGRGVGFLLDQDALTMGVWVRFLGQWASTFATAGSLAARYGLPVLPVFSWPNPDGTTTVRFEAPFEVPVTGDGAKDAWVATQLMTARIEAQIRKDPRWWFWMHRRFKTRPGEGDPLPAPLPPPEWVESISTSPV</sequence>
<feature type="region of interest" description="Disordered" evidence="7">
    <location>
        <begin position="302"/>
        <end position="325"/>
    </location>
</feature>
<keyword evidence="2" id="KW-1003">Cell membrane</keyword>
<name>A0A936F2H6_9BACT</name>
<dbReference type="InterPro" id="IPR004960">
    <property type="entry name" value="LipA_acyltrans"/>
</dbReference>